<dbReference type="Pfam" id="PF13581">
    <property type="entry name" value="HATPase_c_2"/>
    <property type="match status" value="1"/>
</dbReference>
<dbReference type="Proteomes" id="UP000598146">
    <property type="component" value="Unassembled WGS sequence"/>
</dbReference>
<dbReference type="CDD" id="cd16936">
    <property type="entry name" value="HATPase_RsbW-like"/>
    <property type="match status" value="1"/>
</dbReference>
<dbReference type="InterPro" id="IPR003594">
    <property type="entry name" value="HATPase_dom"/>
</dbReference>
<comment type="caution">
    <text evidence="3">The sequence shown here is derived from an EMBL/GenBank/DDBJ whole genome shotgun (WGS) entry which is preliminary data.</text>
</comment>
<reference evidence="3" key="1">
    <citation type="submission" date="2020-11" db="EMBL/GenBank/DDBJ databases">
        <title>Isolation and identification of active actinomycetes.</title>
        <authorList>
            <person name="Sun X."/>
        </authorList>
    </citation>
    <scope>NUCLEOTIDE SEQUENCE</scope>
    <source>
        <strain evidence="3">NEAU-A11</strain>
    </source>
</reference>
<evidence type="ECO:0000256" key="1">
    <source>
        <dbReference type="ARBA" id="ARBA00022527"/>
    </source>
</evidence>
<dbReference type="GO" id="GO:0005524">
    <property type="term" value="F:ATP binding"/>
    <property type="evidence" value="ECO:0007669"/>
    <property type="project" value="UniProtKB-KW"/>
</dbReference>
<dbReference type="PANTHER" id="PTHR35526:SF3">
    <property type="entry name" value="ANTI-SIGMA-F FACTOR RSBW"/>
    <property type="match status" value="1"/>
</dbReference>
<dbReference type="EMBL" id="JADQTO010000015">
    <property type="protein sequence ID" value="MBG0565425.1"/>
    <property type="molecule type" value="Genomic_DNA"/>
</dbReference>
<dbReference type="InterPro" id="IPR036890">
    <property type="entry name" value="HATPase_C_sf"/>
</dbReference>
<gene>
    <name evidence="3" type="ORF">I4J89_28625</name>
</gene>
<protein>
    <submittedName>
        <fullName evidence="3">ATP-binding protein</fullName>
    </submittedName>
</protein>
<keyword evidence="1" id="KW-0418">Kinase</keyword>
<dbReference type="AlphaFoldDB" id="A0A931G030"/>
<evidence type="ECO:0000313" key="4">
    <source>
        <dbReference type="Proteomes" id="UP000598146"/>
    </source>
</evidence>
<keyword evidence="1" id="KW-0723">Serine/threonine-protein kinase</keyword>
<name>A0A931G030_9ACTN</name>
<keyword evidence="1" id="KW-0808">Transferase</keyword>
<evidence type="ECO:0000259" key="2">
    <source>
        <dbReference type="Pfam" id="PF13581"/>
    </source>
</evidence>
<dbReference type="InterPro" id="IPR050267">
    <property type="entry name" value="Anti-sigma-factor_SerPK"/>
</dbReference>
<keyword evidence="3" id="KW-0547">Nucleotide-binding</keyword>
<dbReference type="GO" id="GO:0004674">
    <property type="term" value="F:protein serine/threonine kinase activity"/>
    <property type="evidence" value="ECO:0007669"/>
    <property type="project" value="UniProtKB-KW"/>
</dbReference>
<dbReference type="SUPFAM" id="SSF55874">
    <property type="entry name" value="ATPase domain of HSP90 chaperone/DNA topoisomerase II/histidine kinase"/>
    <property type="match status" value="1"/>
</dbReference>
<feature type="domain" description="Histidine kinase/HSP90-like ATPase" evidence="2">
    <location>
        <begin position="64"/>
        <end position="178"/>
    </location>
</feature>
<keyword evidence="3" id="KW-0067">ATP-binding</keyword>
<keyword evidence="4" id="KW-1185">Reference proteome</keyword>
<sequence length="185" mass="19327">MTSNQVVAAPVRRAHAAVAEAVRLQADAARAVAVARDITTELARYGGPPPPSGDGLTFTPRLFTAANVSETRHLIIEAAGGFGLAGDALSDFVLAVYELLTNAVRHGGGWGRVALRRDGDLLTCVTTDYGPGFTDEPAGDDVPPPVMSFGGRGLFLARQLTDSMQISSSRARTAVTVTVKLPRAV</sequence>
<evidence type="ECO:0000313" key="3">
    <source>
        <dbReference type="EMBL" id="MBG0565425.1"/>
    </source>
</evidence>
<dbReference type="RefSeq" id="WP_196417206.1">
    <property type="nucleotide sequence ID" value="NZ_JADQTO010000015.1"/>
</dbReference>
<organism evidence="3 4">
    <name type="scientific">Actinoplanes aureus</name>
    <dbReference type="NCBI Taxonomy" id="2792083"/>
    <lineage>
        <taxon>Bacteria</taxon>
        <taxon>Bacillati</taxon>
        <taxon>Actinomycetota</taxon>
        <taxon>Actinomycetes</taxon>
        <taxon>Micromonosporales</taxon>
        <taxon>Micromonosporaceae</taxon>
        <taxon>Actinoplanes</taxon>
    </lineage>
</organism>
<dbReference type="PANTHER" id="PTHR35526">
    <property type="entry name" value="ANTI-SIGMA-F FACTOR RSBW-RELATED"/>
    <property type="match status" value="1"/>
</dbReference>
<accession>A0A931G030</accession>
<dbReference type="Gene3D" id="3.30.565.10">
    <property type="entry name" value="Histidine kinase-like ATPase, C-terminal domain"/>
    <property type="match status" value="1"/>
</dbReference>
<proteinExistence type="predicted"/>